<comment type="caution">
    <text evidence="6">The sequence shown here is derived from an EMBL/GenBank/DDBJ whole genome shotgun (WGS) entry which is preliminary data.</text>
</comment>
<evidence type="ECO:0000313" key="6">
    <source>
        <dbReference type="EMBL" id="KAG6575339.1"/>
    </source>
</evidence>
<dbReference type="PANTHER" id="PTHR47030:SF2">
    <property type="entry name" value="LIPASE CLASS 3 FAMILY PROTEIN"/>
    <property type="match status" value="1"/>
</dbReference>
<name>A0AAV6M5F1_9ROSI</name>
<evidence type="ECO:0000256" key="3">
    <source>
        <dbReference type="SAM" id="Phobius"/>
    </source>
</evidence>
<feature type="compositionally biased region" description="Basic and acidic residues" evidence="2">
    <location>
        <begin position="645"/>
        <end position="667"/>
    </location>
</feature>
<dbReference type="AlphaFoldDB" id="A0AAV6M5F1"/>
<feature type="domain" description="DUF7358" evidence="5">
    <location>
        <begin position="75"/>
        <end position="304"/>
    </location>
</feature>
<feature type="transmembrane region" description="Helical" evidence="3">
    <location>
        <begin position="169"/>
        <end position="192"/>
    </location>
</feature>
<evidence type="ECO:0000256" key="2">
    <source>
        <dbReference type="SAM" id="MobiDB-lite"/>
    </source>
</evidence>
<dbReference type="CDD" id="cd00519">
    <property type="entry name" value="Lipase_3"/>
    <property type="match status" value="1"/>
</dbReference>
<feature type="region of interest" description="Disordered" evidence="2">
    <location>
        <begin position="900"/>
        <end position="934"/>
    </location>
</feature>
<dbReference type="Pfam" id="PF01764">
    <property type="entry name" value="Lipase_3"/>
    <property type="match status" value="1"/>
</dbReference>
<dbReference type="PANTHER" id="PTHR47030">
    <property type="entry name" value="LIPASE CLASS 3 FAMILY PROTEIN"/>
    <property type="match status" value="1"/>
</dbReference>
<sequence>MSLYFHWTREKWDREDVVGRTERRMDHGNSDIHEPLIPSDSPSNSSYQIPSPVPTFPSPWCPIRSRTEAMGASKLENIRFSTIVLGISNAAVALLGVFLVVVVYPACERQYILPFVGVSVVSCIRIVAMVQSGIAQEATARTILESPGDTAAVVDTVMRRERRLRYKKWLWWTRFALVIVMLQLGGAVYLIYHMANYIAHDETSTGCTLVVASNQRWWKRKLLVLFTILVCFVALVQCFAGMDVLRWRSFYATQDHAWKAHYSEMFDHGIREALCCMGRSKYLSVMEEDEVFSVAQLLGDLVAYRSSGTGHFEFLAGLALLQRHGQQVQISEELMEAPIDKIEEAAVLHKFAEAAYTGPLLDFGRNPLLFPCAWVYRQGIFTPWTRNKRPVLHGDNWWRGHAAAFLKYVKLSPEVLRRGRVNQSKCEAAYFVLVLHDVKCVVIAVRGTETPEDLITDGLCRECALSEEDLDGLINGDIQPNVKQRIMSSFPHHAHSGIVEAARDLYMQIEGNCRDNDGAGSEPCGLLSSLLGPGCECDGYQVRIVGHSLGGAIAALLGLRLYSRCPSLHVYAYGPLPCVDSIIASACSDFVTSIVFNNEFSSRLSVGSILRLRAAAIKALSKDSKDKSTPVFELARRFLYVSQKDGTERKNSQSEKYPREIQADDQRISTSYQQNESRVDKNECQEFSLLAENQAKENDTTVERDEFSNSDALVSQFIEAVEGSDNNKNLTEDFSEMYLPGLLIHIVPKERRFTLPFLNSLRCQGVADDYKAYVASREKFKDIKVSPSMLLDHLPWRCHAALQRLLDAETAKEGTAPTKAVLEPAAPSASSDQPIVVIILEALQSLIQSQAAPTAPVSSHVSPVSEAPGVGVQAVIPPTISKELPDFVTAYNVAVKLDATTPEGNQGSSSQMRPSGKRKFTQISSGSQHQTVPL</sequence>
<feature type="compositionally biased region" description="Polar residues" evidence="2">
    <location>
        <begin position="902"/>
        <end position="913"/>
    </location>
</feature>
<keyword evidence="1" id="KW-0378">Hydrolase</keyword>
<dbReference type="GO" id="GO:0016787">
    <property type="term" value="F:hydrolase activity"/>
    <property type="evidence" value="ECO:0007669"/>
    <property type="project" value="UniProtKB-KW"/>
</dbReference>
<feature type="transmembrane region" description="Helical" evidence="3">
    <location>
        <begin position="111"/>
        <end position="128"/>
    </location>
</feature>
<dbReference type="EMBL" id="JAGKQH010000017">
    <property type="protein sequence ID" value="KAG6575339.1"/>
    <property type="molecule type" value="Genomic_DNA"/>
</dbReference>
<feature type="transmembrane region" description="Helical" evidence="3">
    <location>
        <begin position="222"/>
        <end position="242"/>
    </location>
</feature>
<dbReference type="InterPro" id="IPR055782">
    <property type="entry name" value="DUF7358"/>
</dbReference>
<keyword evidence="7" id="KW-1185">Reference proteome</keyword>
<dbReference type="InterPro" id="IPR002921">
    <property type="entry name" value="Fungal_lipase-type"/>
</dbReference>
<feature type="domain" description="Fungal lipase-type" evidence="4">
    <location>
        <begin position="442"/>
        <end position="596"/>
    </location>
</feature>
<organism evidence="6 7">
    <name type="scientific">Cucurbita argyrosperma subsp. sororia</name>
    <dbReference type="NCBI Taxonomy" id="37648"/>
    <lineage>
        <taxon>Eukaryota</taxon>
        <taxon>Viridiplantae</taxon>
        <taxon>Streptophyta</taxon>
        <taxon>Embryophyta</taxon>
        <taxon>Tracheophyta</taxon>
        <taxon>Spermatophyta</taxon>
        <taxon>Magnoliopsida</taxon>
        <taxon>eudicotyledons</taxon>
        <taxon>Gunneridae</taxon>
        <taxon>Pentapetalae</taxon>
        <taxon>rosids</taxon>
        <taxon>fabids</taxon>
        <taxon>Cucurbitales</taxon>
        <taxon>Cucurbitaceae</taxon>
        <taxon>Cucurbiteae</taxon>
        <taxon>Cucurbita</taxon>
    </lineage>
</organism>
<evidence type="ECO:0000313" key="7">
    <source>
        <dbReference type="Proteomes" id="UP000685013"/>
    </source>
</evidence>
<feature type="compositionally biased region" description="Polar residues" evidence="2">
    <location>
        <begin position="921"/>
        <end position="934"/>
    </location>
</feature>
<feature type="transmembrane region" description="Helical" evidence="3">
    <location>
        <begin position="83"/>
        <end position="105"/>
    </location>
</feature>
<keyword evidence="3" id="KW-0812">Transmembrane</keyword>
<protein>
    <submittedName>
        <fullName evidence="6">Sn1-specific diacylglycerol lipase beta</fullName>
    </submittedName>
</protein>
<feature type="compositionally biased region" description="Basic and acidic residues" evidence="2">
    <location>
        <begin position="23"/>
        <end position="34"/>
    </location>
</feature>
<evidence type="ECO:0000259" key="4">
    <source>
        <dbReference type="Pfam" id="PF01764"/>
    </source>
</evidence>
<keyword evidence="3" id="KW-0472">Membrane</keyword>
<evidence type="ECO:0000259" key="5">
    <source>
        <dbReference type="Pfam" id="PF24057"/>
    </source>
</evidence>
<keyword evidence="3" id="KW-1133">Transmembrane helix</keyword>
<accession>A0AAV6M5F1</accession>
<gene>
    <name evidence="6" type="primary">Daglb</name>
    <name evidence="6" type="ORF">SDJN03_25978</name>
</gene>
<dbReference type="Proteomes" id="UP000685013">
    <property type="component" value="Chromosome 17"/>
</dbReference>
<evidence type="ECO:0000256" key="1">
    <source>
        <dbReference type="ARBA" id="ARBA00022801"/>
    </source>
</evidence>
<proteinExistence type="predicted"/>
<reference evidence="6 7" key="1">
    <citation type="journal article" date="2021" name="Hortic Res">
        <title>The domestication of Cucurbita argyrosperma as revealed by the genome of its wild relative.</title>
        <authorList>
            <person name="Barrera-Redondo J."/>
            <person name="Sanchez-de la Vega G."/>
            <person name="Aguirre-Liguori J.A."/>
            <person name="Castellanos-Morales G."/>
            <person name="Gutierrez-Guerrero Y.T."/>
            <person name="Aguirre-Dugua X."/>
            <person name="Aguirre-Planter E."/>
            <person name="Tenaillon M.I."/>
            <person name="Lira-Saade R."/>
            <person name="Eguiarte L.E."/>
        </authorList>
    </citation>
    <scope>NUCLEOTIDE SEQUENCE [LARGE SCALE GENOMIC DNA]</scope>
    <source>
        <strain evidence="6">JBR-2021</strain>
    </source>
</reference>
<dbReference type="GO" id="GO:0006629">
    <property type="term" value="P:lipid metabolic process"/>
    <property type="evidence" value="ECO:0007669"/>
    <property type="project" value="InterPro"/>
</dbReference>
<feature type="non-terminal residue" evidence="6">
    <location>
        <position position="1"/>
    </location>
</feature>
<feature type="region of interest" description="Disordered" evidence="2">
    <location>
        <begin position="23"/>
        <end position="48"/>
    </location>
</feature>
<feature type="region of interest" description="Disordered" evidence="2">
    <location>
        <begin position="645"/>
        <end position="676"/>
    </location>
</feature>
<dbReference type="Pfam" id="PF24057">
    <property type="entry name" value="DUF7358"/>
    <property type="match status" value="1"/>
</dbReference>